<comment type="caution">
    <text evidence="2">The sequence shown here is derived from an EMBL/GenBank/DDBJ whole genome shotgun (WGS) entry which is preliminary data.</text>
</comment>
<dbReference type="Proteomes" id="UP001205748">
    <property type="component" value="Unassembled WGS sequence"/>
</dbReference>
<dbReference type="InterPro" id="IPR023214">
    <property type="entry name" value="HAD_sf"/>
</dbReference>
<evidence type="ECO:0000256" key="1">
    <source>
        <dbReference type="ARBA" id="ARBA00022801"/>
    </source>
</evidence>
<name>A0AAE3HEB1_9FIRM</name>
<dbReference type="PANTHER" id="PTHR43316">
    <property type="entry name" value="HYDROLASE, HALOACID DELAHOGENASE-RELATED"/>
    <property type="match status" value="1"/>
</dbReference>
<dbReference type="SFLD" id="SFLDS00003">
    <property type="entry name" value="Haloacid_Dehalogenase"/>
    <property type="match status" value="1"/>
</dbReference>
<dbReference type="GO" id="GO:0016787">
    <property type="term" value="F:hydrolase activity"/>
    <property type="evidence" value="ECO:0007669"/>
    <property type="project" value="UniProtKB-KW"/>
</dbReference>
<protein>
    <submittedName>
        <fullName evidence="2">HAD family hydrolase</fullName>
    </submittedName>
</protein>
<keyword evidence="1 2" id="KW-0378">Hydrolase</keyword>
<proteinExistence type="predicted"/>
<dbReference type="PRINTS" id="PR00413">
    <property type="entry name" value="HADHALOGNASE"/>
</dbReference>
<dbReference type="Pfam" id="PF13419">
    <property type="entry name" value="HAD_2"/>
    <property type="match status" value="1"/>
</dbReference>
<evidence type="ECO:0000313" key="3">
    <source>
        <dbReference type="Proteomes" id="UP001205748"/>
    </source>
</evidence>
<organism evidence="2 3">
    <name type="scientific">Irregularibacter muris</name>
    <dbReference type="NCBI Taxonomy" id="1796619"/>
    <lineage>
        <taxon>Bacteria</taxon>
        <taxon>Bacillati</taxon>
        <taxon>Bacillota</taxon>
        <taxon>Clostridia</taxon>
        <taxon>Eubacteriales</taxon>
        <taxon>Eubacteriaceae</taxon>
        <taxon>Irregularibacter</taxon>
    </lineage>
</organism>
<reference evidence="2" key="1">
    <citation type="submission" date="2022-07" db="EMBL/GenBank/DDBJ databases">
        <title>Enhanced cultured diversity of the mouse gut microbiota enables custom-made synthetic communities.</title>
        <authorList>
            <person name="Afrizal A."/>
        </authorList>
    </citation>
    <scope>NUCLEOTIDE SEQUENCE</scope>
    <source>
        <strain evidence="2">DSM 28593</strain>
    </source>
</reference>
<dbReference type="InterPro" id="IPR006439">
    <property type="entry name" value="HAD-SF_hydro_IA"/>
</dbReference>
<sequence length="235" mass="27410">MINTFLFDLDGTLLPLDMDHFIKIYFGEMAKKLSQHIPSDKIANYIWQATNHMVKNTDPKMTNMEVFAHHFTQSTGKNFEELSPIFEEFYLNEFMKTKIACTSHPLVKEIIELLKEKGYTLVLATNPLFPKRAVLHRLEWAGLKEEDFTLITSYETMHACKPNIEYYQEILEKTHKTSQECMMIGNDVEEDLVAEKLGITTFLLEDQLIHRGPKEPVFDYKGSYGDLKDLIEKEF</sequence>
<accession>A0AAE3HEB1</accession>
<dbReference type="InterPro" id="IPR036412">
    <property type="entry name" value="HAD-like_sf"/>
</dbReference>
<dbReference type="EMBL" id="JANKAS010000002">
    <property type="protein sequence ID" value="MCR1897877.1"/>
    <property type="molecule type" value="Genomic_DNA"/>
</dbReference>
<dbReference type="AlphaFoldDB" id="A0AAE3HEB1"/>
<dbReference type="InterPro" id="IPR051540">
    <property type="entry name" value="S-2-haloacid_dehalogenase"/>
</dbReference>
<dbReference type="PANTHER" id="PTHR43316:SF3">
    <property type="entry name" value="HALOACID DEHALOGENASE, TYPE II (AFU_ORTHOLOGUE AFUA_2G07750)-RELATED"/>
    <property type="match status" value="1"/>
</dbReference>
<keyword evidence="3" id="KW-1185">Reference proteome</keyword>
<dbReference type="RefSeq" id="WP_257529334.1">
    <property type="nucleotide sequence ID" value="NZ_JANKAS010000002.1"/>
</dbReference>
<dbReference type="SFLD" id="SFLDG01129">
    <property type="entry name" value="C1.5:_HAD__Beta-PGM__Phosphata"/>
    <property type="match status" value="1"/>
</dbReference>
<dbReference type="InterPro" id="IPR041492">
    <property type="entry name" value="HAD_2"/>
</dbReference>
<dbReference type="SUPFAM" id="SSF56784">
    <property type="entry name" value="HAD-like"/>
    <property type="match status" value="1"/>
</dbReference>
<evidence type="ECO:0000313" key="2">
    <source>
        <dbReference type="EMBL" id="MCR1897877.1"/>
    </source>
</evidence>
<dbReference type="Gene3D" id="3.40.50.1000">
    <property type="entry name" value="HAD superfamily/HAD-like"/>
    <property type="match status" value="1"/>
</dbReference>
<gene>
    <name evidence="2" type="ORF">NSA47_02600</name>
</gene>